<dbReference type="OrthoDB" id="3798657at2759"/>
<name>A0A6A6B1Q6_9PEZI</name>
<protein>
    <submittedName>
        <fullName evidence="2">Uncharacterized protein</fullName>
    </submittedName>
</protein>
<evidence type="ECO:0000313" key="3">
    <source>
        <dbReference type="Proteomes" id="UP000799438"/>
    </source>
</evidence>
<feature type="compositionally biased region" description="Basic and acidic residues" evidence="1">
    <location>
        <begin position="34"/>
        <end position="52"/>
    </location>
</feature>
<dbReference type="RefSeq" id="XP_033393021.1">
    <property type="nucleotide sequence ID" value="XM_033545368.1"/>
</dbReference>
<dbReference type="Proteomes" id="UP000799438">
    <property type="component" value="Unassembled WGS sequence"/>
</dbReference>
<gene>
    <name evidence="2" type="ORF">K452DRAFT_341282</name>
</gene>
<dbReference type="AlphaFoldDB" id="A0A6A6B1Q6"/>
<dbReference type="EMBL" id="ML995504">
    <property type="protein sequence ID" value="KAF2137303.1"/>
    <property type="molecule type" value="Genomic_DNA"/>
</dbReference>
<sequence>MPPPGSVPLLGPDDWARLARPEPQQQQEQEQEKEEGPPKKMFVEAQEPDRRERERRRQQKQQEQEQQEQRPQPTGDFCLVLGRMSSSVSDQKKKSERANGRLLGRRLGENAYHPRQFQQVIGTFGVQTSGDTVRWEGAPGGFETEIRNAIMGLLKGCNLTVLIRSIDGLTSNGEVFWNFVDFFSRHVKLQILWQCSIVCEETDHPRLVGYRGLGSVLDIPMEEFMAFVQSDGDVRTPNVRRLLQIWWNVNNRKGLAQLGYPHRNEVPDSNQTAARRV</sequence>
<proteinExistence type="predicted"/>
<evidence type="ECO:0000313" key="2">
    <source>
        <dbReference type="EMBL" id="KAF2137303.1"/>
    </source>
</evidence>
<organism evidence="2 3">
    <name type="scientific">Aplosporella prunicola CBS 121167</name>
    <dbReference type="NCBI Taxonomy" id="1176127"/>
    <lineage>
        <taxon>Eukaryota</taxon>
        <taxon>Fungi</taxon>
        <taxon>Dikarya</taxon>
        <taxon>Ascomycota</taxon>
        <taxon>Pezizomycotina</taxon>
        <taxon>Dothideomycetes</taxon>
        <taxon>Dothideomycetes incertae sedis</taxon>
        <taxon>Botryosphaeriales</taxon>
        <taxon>Aplosporellaceae</taxon>
        <taxon>Aplosporella</taxon>
    </lineage>
</organism>
<reference evidence="2" key="1">
    <citation type="journal article" date="2020" name="Stud. Mycol.">
        <title>101 Dothideomycetes genomes: a test case for predicting lifestyles and emergence of pathogens.</title>
        <authorList>
            <person name="Haridas S."/>
            <person name="Albert R."/>
            <person name="Binder M."/>
            <person name="Bloem J."/>
            <person name="Labutti K."/>
            <person name="Salamov A."/>
            <person name="Andreopoulos B."/>
            <person name="Baker S."/>
            <person name="Barry K."/>
            <person name="Bills G."/>
            <person name="Bluhm B."/>
            <person name="Cannon C."/>
            <person name="Castanera R."/>
            <person name="Culley D."/>
            <person name="Daum C."/>
            <person name="Ezra D."/>
            <person name="Gonzalez J."/>
            <person name="Henrissat B."/>
            <person name="Kuo A."/>
            <person name="Liang C."/>
            <person name="Lipzen A."/>
            <person name="Lutzoni F."/>
            <person name="Magnuson J."/>
            <person name="Mondo S."/>
            <person name="Nolan M."/>
            <person name="Ohm R."/>
            <person name="Pangilinan J."/>
            <person name="Park H.-J."/>
            <person name="Ramirez L."/>
            <person name="Alfaro M."/>
            <person name="Sun H."/>
            <person name="Tritt A."/>
            <person name="Yoshinaga Y."/>
            <person name="Zwiers L.-H."/>
            <person name="Turgeon B."/>
            <person name="Goodwin S."/>
            <person name="Spatafora J."/>
            <person name="Crous P."/>
            <person name="Grigoriev I."/>
        </authorList>
    </citation>
    <scope>NUCLEOTIDE SEQUENCE</scope>
    <source>
        <strain evidence="2">CBS 121167</strain>
    </source>
</reference>
<evidence type="ECO:0000256" key="1">
    <source>
        <dbReference type="SAM" id="MobiDB-lite"/>
    </source>
</evidence>
<dbReference type="GeneID" id="54302874"/>
<feature type="region of interest" description="Disordered" evidence="1">
    <location>
        <begin position="1"/>
        <end position="78"/>
    </location>
</feature>
<accession>A0A6A6B1Q6</accession>
<keyword evidence="3" id="KW-1185">Reference proteome</keyword>